<protein>
    <submittedName>
        <fullName evidence="1">Uncharacterized protein</fullName>
    </submittedName>
</protein>
<organism evidence="1 2">
    <name type="scientific">Candidatus Falkowbacteria bacterium CG10_big_fil_rev_8_21_14_0_10_43_11</name>
    <dbReference type="NCBI Taxonomy" id="1974568"/>
    <lineage>
        <taxon>Bacteria</taxon>
        <taxon>Candidatus Falkowiibacteriota</taxon>
    </lineage>
</organism>
<sequence length="75" mass="8497">MDEAHNPYFAGGFFSSLLNSIPHEFLPPDKSSVLQNSLDALKTDDMTFKVFMAGVKSRHQKLADEIEKILKEKNQ</sequence>
<reference evidence="2" key="1">
    <citation type="submission" date="2017-09" db="EMBL/GenBank/DDBJ databases">
        <title>Depth-based differentiation of microbial function through sediment-hosted aquifers and enrichment of novel symbionts in the deep terrestrial subsurface.</title>
        <authorList>
            <person name="Probst A.J."/>
            <person name="Ladd B."/>
            <person name="Jarett J.K."/>
            <person name="Geller-Mcgrath D.E."/>
            <person name="Sieber C.M.K."/>
            <person name="Emerson J.B."/>
            <person name="Anantharaman K."/>
            <person name="Thomas B.C."/>
            <person name="Malmstrom R."/>
            <person name="Stieglmeier M."/>
            <person name="Klingl A."/>
            <person name="Woyke T."/>
            <person name="Ryan C.M."/>
            <person name="Banfield J.F."/>
        </authorList>
    </citation>
    <scope>NUCLEOTIDE SEQUENCE [LARGE SCALE GENOMIC DNA]</scope>
</reference>
<dbReference type="EMBL" id="PFAS01000006">
    <property type="protein sequence ID" value="PIT94123.1"/>
    <property type="molecule type" value="Genomic_DNA"/>
</dbReference>
<gene>
    <name evidence="1" type="ORF">COU00_00395</name>
</gene>
<comment type="caution">
    <text evidence="1">The sequence shown here is derived from an EMBL/GenBank/DDBJ whole genome shotgun (WGS) entry which is preliminary data.</text>
</comment>
<evidence type="ECO:0000313" key="1">
    <source>
        <dbReference type="EMBL" id="PIT94123.1"/>
    </source>
</evidence>
<dbReference type="AlphaFoldDB" id="A0A2M6WMW8"/>
<proteinExistence type="predicted"/>
<dbReference type="Proteomes" id="UP000229335">
    <property type="component" value="Unassembled WGS sequence"/>
</dbReference>
<evidence type="ECO:0000313" key="2">
    <source>
        <dbReference type="Proteomes" id="UP000229335"/>
    </source>
</evidence>
<accession>A0A2M6WMW8</accession>
<name>A0A2M6WMW8_9BACT</name>